<dbReference type="RefSeq" id="YP_009177269.1">
    <property type="nucleotide sequence ID" value="NC_028247.1"/>
</dbReference>
<reference evidence="1 2" key="1">
    <citation type="journal article" date="2015" name="Genome Announc.">
        <title>Complete Genome Sequence of Citrobacter freundii Myophage Michonne.</title>
        <authorList>
            <person name="Bernal C.L."/>
            <person name="Berkowitz V.E."/>
            <person name="Cahill J.L."/>
            <person name="Rasche E.S."/>
            <person name="Kuty Everett G.F."/>
        </authorList>
    </citation>
    <scope>NUCLEOTIDE SEQUENCE [LARGE SCALE GENOMIC DNA]</scope>
</reference>
<dbReference type="OrthoDB" id="19765at10239"/>
<accession>A0A0K1LN14</accession>
<dbReference type="EMBL" id="KT001916">
    <property type="protein sequence ID" value="AKU43971.1"/>
    <property type="molecule type" value="Genomic_DNA"/>
</dbReference>
<sequence>MSKIKKLTKEEIKAGEELGTDKFGEPLHYGDFVMYTEDCKGRSDIKFGRVVCKVRGNFSIARLEDDVSEKLDMAFDEGKRYWYMNAMSKGSLTKVSQKFVELWESKKIFSI</sequence>
<organism evidence="1 2">
    <name type="scientific">Citrobacter phage Michonne</name>
    <dbReference type="NCBI Taxonomy" id="1675603"/>
    <lineage>
        <taxon>Viruses</taxon>
        <taxon>Duplodnaviria</taxon>
        <taxon>Heunggongvirae</taxon>
        <taxon>Uroviricota</taxon>
        <taxon>Caudoviricetes</taxon>
        <taxon>Andersonviridae</taxon>
        <taxon>Ounavirinae</taxon>
        <taxon>Mooglevirus</taxon>
        <taxon>Mooglevirus mordin</taxon>
    </lineage>
</organism>
<gene>
    <name evidence="1" type="ORF">CPT_Michonne22</name>
</gene>
<dbReference type="Proteomes" id="UP000202391">
    <property type="component" value="Segment"/>
</dbReference>
<name>A0A0K1LN14_9CAUD</name>
<evidence type="ECO:0000313" key="1">
    <source>
        <dbReference type="EMBL" id="AKU43971.1"/>
    </source>
</evidence>
<protein>
    <submittedName>
        <fullName evidence="1">Uncharacterized protein</fullName>
    </submittedName>
</protein>
<dbReference type="KEGG" id="vg:26586763"/>
<evidence type="ECO:0000313" key="2">
    <source>
        <dbReference type="Proteomes" id="UP000202391"/>
    </source>
</evidence>
<proteinExistence type="predicted"/>